<evidence type="ECO:0000256" key="1">
    <source>
        <dbReference type="ARBA" id="ARBA00004651"/>
    </source>
</evidence>
<keyword evidence="4 7" id="KW-0812">Transmembrane</keyword>
<keyword evidence="5 7" id="KW-1133">Transmembrane helix</keyword>
<protein>
    <submittedName>
        <fullName evidence="9">Arabinose efflux permease</fullName>
    </submittedName>
</protein>
<feature type="transmembrane region" description="Helical" evidence="7">
    <location>
        <begin position="53"/>
        <end position="73"/>
    </location>
</feature>
<dbReference type="OrthoDB" id="4822895at2"/>
<dbReference type="GO" id="GO:0022857">
    <property type="term" value="F:transmembrane transporter activity"/>
    <property type="evidence" value="ECO:0007669"/>
    <property type="project" value="InterPro"/>
</dbReference>
<reference evidence="9 10" key="1">
    <citation type="submission" date="2015-09" db="EMBL/GenBank/DDBJ databases">
        <authorList>
            <person name="Jackson K.R."/>
            <person name="Lunt B.L."/>
            <person name="Fisher J.N.B."/>
            <person name="Gardner A.V."/>
            <person name="Bailey M.E."/>
            <person name="Deus L.M."/>
            <person name="Earl A.S."/>
            <person name="Gibby P.D."/>
            <person name="Hartmann K.A."/>
            <person name="Liu J.E."/>
            <person name="Manci A.M."/>
            <person name="Nielsen D.A."/>
            <person name="Solomon M.B."/>
            <person name="Breakwell D.P."/>
            <person name="Burnett S.H."/>
            <person name="Grose J.H."/>
        </authorList>
    </citation>
    <scope>NUCLEOTIDE SEQUENCE [LARGE SCALE GENOMIC DNA]</scope>
    <source>
        <strain evidence="9 10">2789STDY5608636</strain>
    </source>
</reference>
<feature type="transmembrane region" description="Helical" evidence="7">
    <location>
        <begin position="245"/>
        <end position="278"/>
    </location>
</feature>
<dbReference type="SUPFAM" id="SSF103473">
    <property type="entry name" value="MFS general substrate transporter"/>
    <property type="match status" value="1"/>
</dbReference>
<dbReference type="PROSITE" id="PS50850">
    <property type="entry name" value="MFS"/>
    <property type="match status" value="1"/>
</dbReference>
<feature type="domain" description="Major facilitator superfamily (MFS) profile" evidence="8">
    <location>
        <begin position="1"/>
        <end position="402"/>
    </location>
</feature>
<dbReference type="GO" id="GO:0005886">
    <property type="term" value="C:plasma membrane"/>
    <property type="evidence" value="ECO:0007669"/>
    <property type="project" value="UniProtKB-SubCell"/>
</dbReference>
<feature type="transmembrane region" description="Helical" evidence="7">
    <location>
        <begin position="171"/>
        <end position="191"/>
    </location>
</feature>
<evidence type="ECO:0000256" key="5">
    <source>
        <dbReference type="ARBA" id="ARBA00022989"/>
    </source>
</evidence>
<comment type="subcellular location">
    <subcellularLocation>
        <location evidence="1">Cell membrane</location>
        <topology evidence="1">Multi-pass membrane protein</topology>
    </subcellularLocation>
</comment>
<evidence type="ECO:0000256" key="3">
    <source>
        <dbReference type="ARBA" id="ARBA00022475"/>
    </source>
</evidence>
<dbReference type="InterPro" id="IPR050171">
    <property type="entry name" value="MFS_Transporters"/>
</dbReference>
<evidence type="ECO:0000313" key="9">
    <source>
        <dbReference type="EMBL" id="CUI51794.1"/>
    </source>
</evidence>
<name>A0A0M7DCU6_9BORD</name>
<keyword evidence="6 7" id="KW-0472">Membrane</keyword>
<dbReference type="PRINTS" id="PR01035">
    <property type="entry name" value="TCRTETA"/>
</dbReference>
<evidence type="ECO:0000313" key="10">
    <source>
        <dbReference type="Proteomes" id="UP000053096"/>
    </source>
</evidence>
<feature type="transmembrane region" description="Helical" evidence="7">
    <location>
        <begin position="20"/>
        <end position="41"/>
    </location>
</feature>
<sequence length="405" mass="43270">MSKPPHPPSHNASDSEFQGAGWLCLLAMLNHVALTGGRITVSLTALQIGLSTFKVGTLVAVFAVLPMLFSVHAGRWVDKVGIRKPLVIGTGLVTVGTALPFLSQTQIALLIASCCIGIGFMLHQVATQDLLGHAEPQRRLRNFSWMSLALAGSGFSGPLIAGLAIDHLGNRLAFGLLTLGPLLSIGGLYLLRRRLKRADQTLAGTSSQRAKEKRRVTELLAVPPLRRILMVNTILSGAWDTHLFVVPIFGVAIGLSATTIGLILAAFAAATFVIRLLLPFIQNRVRSWTLVRVAMVTAAIDFLLYPFFTDVSVLIVLSFILGLALGCCQPSMLSLLHHYSPHGRAAEAVGVRMALINASQVTLPLTFGALGAIIGVAPLFWAYALALTAGGWFNRHPPQDTETSS</sequence>
<dbReference type="Gene3D" id="1.20.1250.20">
    <property type="entry name" value="MFS general substrate transporter like domains"/>
    <property type="match status" value="1"/>
</dbReference>
<keyword evidence="2" id="KW-0813">Transport</keyword>
<organism evidence="9 10">
    <name type="scientific">Bordetella pseudohinzii</name>
    <dbReference type="NCBI Taxonomy" id="1331258"/>
    <lineage>
        <taxon>Bacteria</taxon>
        <taxon>Pseudomonadati</taxon>
        <taxon>Pseudomonadota</taxon>
        <taxon>Betaproteobacteria</taxon>
        <taxon>Burkholderiales</taxon>
        <taxon>Alcaligenaceae</taxon>
        <taxon>Bordetella</taxon>
    </lineage>
</organism>
<dbReference type="InterPro" id="IPR011701">
    <property type="entry name" value="MFS"/>
</dbReference>
<dbReference type="InterPro" id="IPR020846">
    <property type="entry name" value="MFS_dom"/>
</dbReference>
<dbReference type="EMBL" id="CYTV01000002">
    <property type="protein sequence ID" value="CUI51794.1"/>
    <property type="molecule type" value="Genomic_DNA"/>
</dbReference>
<gene>
    <name evidence="9" type="ORF">ERS370011_00925</name>
</gene>
<feature type="transmembrane region" description="Helical" evidence="7">
    <location>
        <begin position="361"/>
        <end position="384"/>
    </location>
</feature>
<proteinExistence type="predicted"/>
<dbReference type="PANTHER" id="PTHR23517">
    <property type="entry name" value="RESISTANCE PROTEIN MDTM, PUTATIVE-RELATED-RELATED"/>
    <property type="match status" value="1"/>
</dbReference>
<keyword evidence="3" id="KW-1003">Cell membrane</keyword>
<dbReference type="InterPro" id="IPR001958">
    <property type="entry name" value="Tet-R_TetA/multi-R_MdtG-like"/>
</dbReference>
<accession>A0A0M7DCU6</accession>
<evidence type="ECO:0000256" key="4">
    <source>
        <dbReference type="ARBA" id="ARBA00022692"/>
    </source>
</evidence>
<evidence type="ECO:0000256" key="2">
    <source>
        <dbReference type="ARBA" id="ARBA00022448"/>
    </source>
</evidence>
<dbReference type="Pfam" id="PF07690">
    <property type="entry name" value="MFS_1"/>
    <property type="match status" value="1"/>
</dbReference>
<evidence type="ECO:0000256" key="7">
    <source>
        <dbReference type="SAM" id="Phobius"/>
    </source>
</evidence>
<feature type="transmembrane region" description="Helical" evidence="7">
    <location>
        <begin position="101"/>
        <end position="122"/>
    </location>
</feature>
<dbReference type="Proteomes" id="UP000053096">
    <property type="component" value="Unassembled WGS sequence"/>
</dbReference>
<evidence type="ECO:0000256" key="6">
    <source>
        <dbReference type="ARBA" id="ARBA00023136"/>
    </source>
</evidence>
<dbReference type="AlphaFoldDB" id="A0A0M7DCU6"/>
<evidence type="ECO:0000259" key="8">
    <source>
        <dbReference type="PROSITE" id="PS50850"/>
    </source>
</evidence>
<dbReference type="InterPro" id="IPR036259">
    <property type="entry name" value="MFS_trans_sf"/>
</dbReference>
<feature type="transmembrane region" description="Helical" evidence="7">
    <location>
        <begin position="143"/>
        <end position="165"/>
    </location>
</feature>